<dbReference type="EMBL" id="JACHCC010000011">
    <property type="protein sequence ID" value="MBB6501978.1"/>
    <property type="molecule type" value="Genomic_DNA"/>
</dbReference>
<gene>
    <name evidence="2" type="ORF">HDF25_004155</name>
</gene>
<name>A0A7X0MM12_9SPHI</name>
<feature type="signal peptide" evidence="1">
    <location>
        <begin position="1"/>
        <end position="17"/>
    </location>
</feature>
<keyword evidence="1" id="KW-0732">Signal</keyword>
<proteinExistence type="predicted"/>
<feature type="chain" id="PRO_5030946240" description="DUF4468 domain-containing protein" evidence="1">
    <location>
        <begin position="18"/>
        <end position="201"/>
    </location>
</feature>
<dbReference type="Proteomes" id="UP000521017">
    <property type="component" value="Unassembled WGS sequence"/>
</dbReference>
<evidence type="ECO:0008006" key="4">
    <source>
        <dbReference type="Google" id="ProtNLM"/>
    </source>
</evidence>
<dbReference type="RefSeq" id="WP_184628213.1">
    <property type="nucleotide sequence ID" value="NZ_JACHCC010000011.1"/>
</dbReference>
<comment type="caution">
    <text evidence="2">The sequence shown here is derived from an EMBL/GenBank/DDBJ whole genome shotgun (WGS) entry which is preliminary data.</text>
</comment>
<evidence type="ECO:0000313" key="3">
    <source>
        <dbReference type="Proteomes" id="UP000521017"/>
    </source>
</evidence>
<sequence length="201" mass="23539">MKHLLFLLFFTPLISFAQADKQETRFANGVQDSVPGTSLILKDFTVSFQKIYTSDLDKEELAAKIKLFLPTIKNFELKNTENQSTYQFSGRITNFLVNYSKFEGRYFTFSQDVIDYPIYANVLIQVKDRKYRVIVSEITFKSTRADSTRTAREITLDEEICDRYQRKFLTNNQPKKTAKYLDNDLATSFDINIYNKISKDF</sequence>
<organism evidence="2 3">
    <name type="scientific">Pedobacter cryoconitis</name>
    <dbReference type="NCBI Taxonomy" id="188932"/>
    <lineage>
        <taxon>Bacteria</taxon>
        <taxon>Pseudomonadati</taxon>
        <taxon>Bacteroidota</taxon>
        <taxon>Sphingobacteriia</taxon>
        <taxon>Sphingobacteriales</taxon>
        <taxon>Sphingobacteriaceae</taxon>
        <taxon>Pedobacter</taxon>
    </lineage>
</organism>
<protein>
    <recommendedName>
        <fullName evidence="4">DUF4468 domain-containing protein</fullName>
    </recommendedName>
</protein>
<accession>A0A7X0MM12</accession>
<reference evidence="2 3" key="1">
    <citation type="submission" date="2020-08" db="EMBL/GenBank/DDBJ databases">
        <title>Genomic Encyclopedia of Type Strains, Phase IV (KMG-V): Genome sequencing to study the core and pangenomes of soil and plant-associated prokaryotes.</title>
        <authorList>
            <person name="Whitman W."/>
        </authorList>
    </citation>
    <scope>NUCLEOTIDE SEQUENCE [LARGE SCALE GENOMIC DNA]</scope>
    <source>
        <strain evidence="2 3">M2T3</strain>
    </source>
</reference>
<dbReference type="AlphaFoldDB" id="A0A7X0MM12"/>
<evidence type="ECO:0000313" key="2">
    <source>
        <dbReference type="EMBL" id="MBB6501978.1"/>
    </source>
</evidence>
<evidence type="ECO:0000256" key="1">
    <source>
        <dbReference type="SAM" id="SignalP"/>
    </source>
</evidence>